<keyword evidence="3" id="KW-1185">Reference proteome</keyword>
<evidence type="ECO:0000313" key="3">
    <source>
        <dbReference type="Proteomes" id="UP000243579"/>
    </source>
</evidence>
<dbReference type="InterPro" id="IPR052727">
    <property type="entry name" value="Rab4/Rab5_effector"/>
</dbReference>
<dbReference type="PANTHER" id="PTHR13510">
    <property type="entry name" value="FYVE-FINGER-CONTAINING RAB5 EFFECTOR PROTEIN RABENOSYN-5-RELATED"/>
    <property type="match status" value="1"/>
</dbReference>
<dbReference type="InterPro" id="IPR013083">
    <property type="entry name" value="Znf_RING/FYVE/PHD"/>
</dbReference>
<gene>
    <name evidence="2" type="ORF">ACHHYP_15391</name>
</gene>
<comment type="caution">
    <text evidence="2">The sequence shown here is derived from an EMBL/GenBank/DDBJ whole genome shotgun (WGS) entry which is preliminary data.</text>
</comment>
<evidence type="ECO:0008006" key="4">
    <source>
        <dbReference type="Google" id="ProtNLM"/>
    </source>
</evidence>
<sequence length="403" mass="44499">MAPGRFADVLHAYAPVVTPFIAAELLKLGHVRVYEALFDSRDMHALGTTKRVSLFEHRGNDEVAMMGCAEVTGHVLDVHRFLGNQLQNAGPVASELHALSSLFGSVFLDGYVLHTVNHPGGRGPYEQMSINWMALQAPHSSMSDRDYVFLQYADVYVRDGPDLHRITADELSLRQAHDPRLVACHVWESVELDGTSPLPQLELARARFSKWYLLCEAVAPGRVRVSIVVTQPAGNFHKAYVERLLLHLGRLESLVSRDCDSSPYCNLCLKTFSLFRRKSQCRMCKLNFCAKCILDKATCNACHEGNPMGLLRRIAATNSSDSDSVHSVATSSLALGSPRSDDTPTPSVLQRSASTPNVKGHRRSSTERTTSSTLSSSRDDASLIDDAAENQMIRVDFGKWTTD</sequence>
<dbReference type="OrthoDB" id="64036at2759"/>
<feature type="compositionally biased region" description="Polar residues" evidence="1">
    <location>
        <begin position="322"/>
        <end position="334"/>
    </location>
</feature>
<evidence type="ECO:0000256" key="1">
    <source>
        <dbReference type="SAM" id="MobiDB-lite"/>
    </source>
</evidence>
<dbReference type="EMBL" id="JNBR01002411">
    <property type="protein sequence ID" value="OQR82868.1"/>
    <property type="molecule type" value="Genomic_DNA"/>
</dbReference>
<feature type="compositionally biased region" description="Polar residues" evidence="1">
    <location>
        <begin position="343"/>
        <end position="357"/>
    </location>
</feature>
<feature type="compositionally biased region" description="Low complexity" evidence="1">
    <location>
        <begin position="367"/>
        <end position="376"/>
    </location>
</feature>
<dbReference type="Proteomes" id="UP000243579">
    <property type="component" value="Unassembled WGS sequence"/>
</dbReference>
<dbReference type="AlphaFoldDB" id="A0A1V9YB11"/>
<dbReference type="InterPro" id="IPR011011">
    <property type="entry name" value="Znf_FYVE_PHD"/>
</dbReference>
<protein>
    <recommendedName>
        <fullName evidence="4">FYVE-type domain-containing protein</fullName>
    </recommendedName>
</protein>
<reference evidence="2 3" key="1">
    <citation type="journal article" date="2014" name="Genome Biol. Evol.">
        <title>The secreted proteins of Achlya hypogyna and Thraustotheca clavata identify the ancestral oomycete secretome and reveal gene acquisitions by horizontal gene transfer.</title>
        <authorList>
            <person name="Misner I."/>
            <person name="Blouin N."/>
            <person name="Leonard G."/>
            <person name="Richards T.A."/>
            <person name="Lane C.E."/>
        </authorList>
    </citation>
    <scope>NUCLEOTIDE SEQUENCE [LARGE SCALE GENOMIC DNA]</scope>
    <source>
        <strain evidence="2 3">ATCC 48635</strain>
    </source>
</reference>
<dbReference type="CDD" id="cd00065">
    <property type="entry name" value="FYVE_like_SF"/>
    <property type="match status" value="1"/>
</dbReference>
<dbReference type="Gene3D" id="3.30.40.10">
    <property type="entry name" value="Zinc/RING finger domain, C3HC4 (zinc finger)"/>
    <property type="match status" value="1"/>
</dbReference>
<dbReference type="PANTHER" id="PTHR13510:SF44">
    <property type="entry name" value="RABENOSYN-5"/>
    <property type="match status" value="1"/>
</dbReference>
<dbReference type="SUPFAM" id="SSF57903">
    <property type="entry name" value="FYVE/PHD zinc finger"/>
    <property type="match status" value="1"/>
</dbReference>
<dbReference type="STRING" id="1202772.A0A1V9YB11"/>
<organism evidence="2 3">
    <name type="scientific">Achlya hypogyna</name>
    <name type="common">Oomycete</name>
    <name type="synonym">Protoachlya hypogyna</name>
    <dbReference type="NCBI Taxonomy" id="1202772"/>
    <lineage>
        <taxon>Eukaryota</taxon>
        <taxon>Sar</taxon>
        <taxon>Stramenopiles</taxon>
        <taxon>Oomycota</taxon>
        <taxon>Saprolegniomycetes</taxon>
        <taxon>Saprolegniales</taxon>
        <taxon>Achlyaceae</taxon>
        <taxon>Achlya</taxon>
    </lineage>
</organism>
<accession>A0A1V9YB11</accession>
<evidence type="ECO:0000313" key="2">
    <source>
        <dbReference type="EMBL" id="OQR82868.1"/>
    </source>
</evidence>
<feature type="region of interest" description="Disordered" evidence="1">
    <location>
        <begin position="322"/>
        <end position="385"/>
    </location>
</feature>
<proteinExistence type="predicted"/>
<name>A0A1V9YB11_ACHHY</name>